<dbReference type="Pfam" id="PF17203">
    <property type="entry name" value="sCache_3_2"/>
    <property type="match status" value="1"/>
</dbReference>
<evidence type="ECO:0000256" key="12">
    <source>
        <dbReference type="SAM" id="Phobius"/>
    </source>
</evidence>
<dbReference type="SUPFAM" id="SSF141868">
    <property type="entry name" value="EAL domain-like"/>
    <property type="match status" value="1"/>
</dbReference>
<evidence type="ECO:0000256" key="3">
    <source>
        <dbReference type="ARBA" id="ARBA00022553"/>
    </source>
</evidence>
<sequence length="998" mass="109091">MKGRLLTRLLLFLMVVFGVMATATALLSSREIAQALENEYKARALALARSIADGNTDLLLERSAGNIQAAIDQHQEMGDLSYIAVVDSQGDVVAHTFTPGVPDTVRGLMAAMRPGENGSLKPEIRTLALEDGAEVIHVVQPVLGGRAGFVHIGMSTAPIKDAMASAILRQHLLTLAVFMVCLAVAFLFIRNIAAKLASLAAYAQRVAAHDFSSDCEVRSGDEIGALAEAMRGMAGQIAGHVTQLEQSVAEATRELKDALGSLSAIVGNIGDGLLVARKGRILKHNAALLRIFGLENADYTGRVCEEVFGAGVGRVAAQAEEDDAPGEADAVLDSTPARLTEVLARRGDGQSFPVEITVARVPLTGGAASVCILRDVTEARRQEREREESRALLERMVAERTRELSRTNTQLKIEVAERKVVGDALRRAESKFRGIFENAVEGIFQISPEGRYLSANPAMAAIMGFASPEELVVYLSEHSPYLEPGRRQAFLDAMERDSEVKAFESQVRRKSGRIIWVSENARKVVDLAGKTLHYEGFVEDITLRKEAEGRLLHQAFHDPLTGLPNRLLFLDHLRMAMDRARRRADFRFAVLYMDLDRFKIINDSLGHDIGDKLLRHVSGALVACARSTDTVARFGGDEFAILLEDLTAPRDAIRFSRRVLDELARPLELDGREVTTSGSLGIVLHTGAYERPEALLRDADTAMYHAKAQGKSRFKVFNKRMHHQAQELMEMEIELRRAVGQGSLTLAFQPLVDIQERRLAGFETLVRWQRDNGRHIPPAEFIPLAEETGIIYPLDHWVFAQACKVSRRFMAVLRRVAPGAAFVTNVNLSAKHFRNPLLVGHLEQSIRASGAKASDLALEITESVLLDNLASAREVAAKLRDLGLGLCIDDFGTGYASLSYIQRFSVDTIKIDKGFVAGLSLPEVDPGSEAIVRSLVTLGAGLGLKVVAEGVETPEQLGFLRELGCRYGQGYLFARPMGLDEALALVESGAAVRWENVP</sequence>
<dbReference type="GO" id="GO:0006355">
    <property type="term" value="P:regulation of DNA-templated transcription"/>
    <property type="evidence" value="ECO:0007669"/>
    <property type="project" value="InterPro"/>
</dbReference>
<evidence type="ECO:0000256" key="1">
    <source>
        <dbReference type="ARBA" id="ARBA00004651"/>
    </source>
</evidence>
<comment type="subcellular location">
    <subcellularLocation>
        <location evidence="1">Cell membrane</location>
        <topology evidence="1">Multi-pass membrane protein</topology>
    </subcellularLocation>
</comment>
<dbReference type="EMBL" id="FZOC01000004">
    <property type="protein sequence ID" value="SNS01686.1"/>
    <property type="molecule type" value="Genomic_DNA"/>
</dbReference>
<dbReference type="PROSITE" id="PS50885">
    <property type="entry name" value="HAMP"/>
    <property type="match status" value="1"/>
</dbReference>
<dbReference type="InterPro" id="IPR013767">
    <property type="entry name" value="PAS_fold"/>
</dbReference>
<dbReference type="Pfam" id="PF00563">
    <property type="entry name" value="EAL"/>
    <property type="match status" value="1"/>
</dbReference>
<dbReference type="InterPro" id="IPR000160">
    <property type="entry name" value="GGDEF_dom"/>
</dbReference>
<proteinExistence type="predicted"/>
<keyword evidence="5 12" id="KW-0812">Transmembrane</keyword>
<keyword evidence="7" id="KW-0418">Kinase</keyword>
<dbReference type="GO" id="GO:0005886">
    <property type="term" value="C:plasma membrane"/>
    <property type="evidence" value="ECO:0007669"/>
    <property type="project" value="UniProtKB-SubCell"/>
</dbReference>
<keyword evidence="11 12" id="KW-0472">Membrane</keyword>
<dbReference type="Proteomes" id="UP000198324">
    <property type="component" value="Unassembled WGS sequence"/>
</dbReference>
<dbReference type="OrthoDB" id="7673416at2"/>
<dbReference type="InterPro" id="IPR033463">
    <property type="entry name" value="sCache_3"/>
</dbReference>
<dbReference type="AlphaFoldDB" id="A0A239B146"/>
<dbReference type="InterPro" id="IPR035919">
    <property type="entry name" value="EAL_sf"/>
</dbReference>
<keyword evidence="2" id="KW-1003">Cell membrane</keyword>
<dbReference type="SUPFAM" id="SSF103190">
    <property type="entry name" value="Sensory domain-like"/>
    <property type="match status" value="1"/>
</dbReference>
<dbReference type="PROSITE" id="PS50887">
    <property type="entry name" value="GGDEF"/>
    <property type="match status" value="1"/>
</dbReference>
<dbReference type="SUPFAM" id="SSF158472">
    <property type="entry name" value="HAMP domain-like"/>
    <property type="match status" value="1"/>
</dbReference>
<evidence type="ECO:0000256" key="9">
    <source>
        <dbReference type="ARBA" id="ARBA00022989"/>
    </source>
</evidence>
<feature type="domain" description="HAMP" evidence="16">
    <location>
        <begin position="190"/>
        <end position="242"/>
    </location>
</feature>
<dbReference type="PANTHER" id="PTHR44757">
    <property type="entry name" value="DIGUANYLATE CYCLASE DGCP"/>
    <property type="match status" value="1"/>
</dbReference>
<dbReference type="RefSeq" id="WP_089274563.1">
    <property type="nucleotide sequence ID" value="NZ_FZOC01000004.1"/>
</dbReference>
<evidence type="ECO:0000256" key="4">
    <source>
        <dbReference type="ARBA" id="ARBA00022679"/>
    </source>
</evidence>
<dbReference type="InterPro" id="IPR003660">
    <property type="entry name" value="HAMP_dom"/>
</dbReference>
<dbReference type="SMART" id="SM00304">
    <property type="entry name" value="HAMP"/>
    <property type="match status" value="1"/>
</dbReference>
<evidence type="ECO:0000259" key="16">
    <source>
        <dbReference type="PROSITE" id="PS50885"/>
    </source>
</evidence>
<dbReference type="CDD" id="cd06225">
    <property type="entry name" value="HAMP"/>
    <property type="match status" value="1"/>
</dbReference>
<dbReference type="InterPro" id="IPR029787">
    <property type="entry name" value="Nucleotide_cyclase"/>
</dbReference>
<feature type="domain" description="GGDEF" evidence="17">
    <location>
        <begin position="586"/>
        <end position="719"/>
    </location>
</feature>
<feature type="domain" description="PAC" evidence="14">
    <location>
        <begin position="501"/>
        <end position="553"/>
    </location>
</feature>
<dbReference type="CDD" id="cd01949">
    <property type="entry name" value="GGDEF"/>
    <property type="match status" value="1"/>
</dbReference>
<dbReference type="SMART" id="SM00086">
    <property type="entry name" value="PAC"/>
    <property type="match status" value="2"/>
</dbReference>
<dbReference type="SMART" id="SM00267">
    <property type="entry name" value="GGDEF"/>
    <property type="match status" value="1"/>
</dbReference>
<evidence type="ECO:0000259" key="15">
    <source>
        <dbReference type="PROSITE" id="PS50883"/>
    </source>
</evidence>
<evidence type="ECO:0000256" key="5">
    <source>
        <dbReference type="ARBA" id="ARBA00022692"/>
    </source>
</evidence>
<dbReference type="Gene3D" id="6.10.340.10">
    <property type="match status" value="1"/>
</dbReference>
<dbReference type="SUPFAM" id="SSF55073">
    <property type="entry name" value="Nucleotide cyclase"/>
    <property type="match status" value="1"/>
</dbReference>
<dbReference type="Pfam" id="PF00989">
    <property type="entry name" value="PAS"/>
    <property type="match status" value="1"/>
</dbReference>
<dbReference type="PROSITE" id="PS50112">
    <property type="entry name" value="PAS"/>
    <property type="match status" value="1"/>
</dbReference>
<reference evidence="18 19" key="1">
    <citation type="submission" date="2017-06" db="EMBL/GenBank/DDBJ databases">
        <authorList>
            <person name="Kim H.J."/>
            <person name="Triplett B.A."/>
        </authorList>
    </citation>
    <scope>NUCLEOTIDE SEQUENCE [LARGE SCALE GENOMIC DNA]</scope>
    <source>
        <strain evidence="18 19">DSM 13116</strain>
    </source>
</reference>
<dbReference type="PROSITE" id="PS50883">
    <property type="entry name" value="EAL"/>
    <property type="match status" value="1"/>
</dbReference>
<feature type="transmembrane region" description="Helical" evidence="12">
    <location>
        <begin position="6"/>
        <end position="27"/>
    </location>
</feature>
<keyword evidence="8" id="KW-0067">ATP-binding</keyword>
<evidence type="ECO:0000256" key="2">
    <source>
        <dbReference type="ARBA" id="ARBA00022475"/>
    </source>
</evidence>
<dbReference type="CDD" id="cd01948">
    <property type="entry name" value="EAL"/>
    <property type="match status" value="1"/>
</dbReference>
<dbReference type="SUPFAM" id="SSF55785">
    <property type="entry name" value="PYP-like sensor domain (PAS domain)"/>
    <property type="match status" value="2"/>
</dbReference>
<protein>
    <submittedName>
        <fullName evidence="18">PAS domain S-box-containing protein/diguanylate cyclase (GGDEF) domain-containing protein</fullName>
    </submittedName>
</protein>
<dbReference type="NCBIfam" id="TIGR00229">
    <property type="entry name" value="sensory_box"/>
    <property type="match status" value="2"/>
</dbReference>
<dbReference type="InterPro" id="IPR043128">
    <property type="entry name" value="Rev_trsase/Diguanyl_cyclase"/>
</dbReference>
<evidence type="ECO:0000256" key="11">
    <source>
        <dbReference type="ARBA" id="ARBA00023136"/>
    </source>
</evidence>
<evidence type="ECO:0000259" key="13">
    <source>
        <dbReference type="PROSITE" id="PS50112"/>
    </source>
</evidence>
<dbReference type="GO" id="GO:0016301">
    <property type="term" value="F:kinase activity"/>
    <property type="evidence" value="ECO:0007669"/>
    <property type="project" value="UniProtKB-KW"/>
</dbReference>
<dbReference type="InterPro" id="IPR000014">
    <property type="entry name" value="PAS"/>
</dbReference>
<keyword evidence="6" id="KW-0547">Nucleotide-binding</keyword>
<dbReference type="CDD" id="cd00130">
    <property type="entry name" value="PAS"/>
    <property type="match status" value="1"/>
</dbReference>
<accession>A0A239B146</accession>
<dbReference type="Pfam" id="PF13426">
    <property type="entry name" value="PAS_9"/>
    <property type="match status" value="1"/>
</dbReference>
<gene>
    <name evidence="18" type="ORF">SAMN04488503_2365</name>
</gene>
<organism evidence="18 19">
    <name type="scientific">Humidesulfovibrio mexicanus</name>
    <dbReference type="NCBI Taxonomy" id="147047"/>
    <lineage>
        <taxon>Bacteria</taxon>
        <taxon>Pseudomonadati</taxon>
        <taxon>Thermodesulfobacteriota</taxon>
        <taxon>Desulfovibrionia</taxon>
        <taxon>Desulfovibrionales</taxon>
        <taxon>Desulfovibrionaceae</taxon>
        <taxon>Humidesulfovibrio</taxon>
    </lineage>
</organism>
<dbReference type="GO" id="GO:0005524">
    <property type="term" value="F:ATP binding"/>
    <property type="evidence" value="ECO:0007669"/>
    <property type="project" value="UniProtKB-KW"/>
</dbReference>
<dbReference type="PROSITE" id="PS50113">
    <property type="entry name" value="PAC"/>
    <property type="match status" value="1"/>
</dbReference>
<keyword evidence="4" id="KW-0808">Transferase</keyword>
<dbReference type="Pfam" id="PF00672">
    <property type="entry name" value="HAMP"/>
    <property type="match status" value="1"/>
</dbReference>
<evidence type="ECO:0000313" key="18">
    <source>
        <dbReference type="EMBL" id="SNS01686.1"/>
    </source>
</evidence>
<evidence type="ECO:0000256" key="6">
    <source>
        <dbReference type="ARBA" id="ARBA00022741"/>
    </source>
</evidence>
<dbReference type="GO" id="GO:0000160">
    <property type="term" value="P:phosphorelay signal transduction system"/>
    <property type="evidence" value="ECO:0007669"/>
    <property type="project" value="UniProtKB-KW"/>
</dbReference>
<keyword evidence="3" id="KW-0597">Phosphoprotein</keyword>
<dbReference type="Pfam" id="PF00990">
    <property type="entry name" value="GGDEF"/>
    <property type="match status" value="1"/>
</dbReference>
<keyword evidence="9 12" id="KW-1133">Transmembrane helix</keyword>
<feature type="domain" description="PAS" evidence="13">
    <location>
        <begin position="428"/>
        <end position="469"/>
    </location>
</feature>
<keyword evidence="19" id="KW-1185">Reference proteome</keyword>
<dbReference type="PANTHER" id="PTHR44757:SF2">
    <property type="entry name" value="BIOFILM ARCHITECTURE MAINTENANCE PROTEIN MBAA"/>
    <property type="match status" value="1"/>
</dbReference>
<dbReference type="InterPro" id="IPR000700">
    <property type="entry name" value="PAS-assoc_C"/>
</dbReference>
<dbReference type="InterPro" id="IPR001610">
    <property type="entry name" value="PAC"/>
</dbReference>
<dbReference type="Gene3D" id="3.30.70.270">
    <property type="match status" value="1"/>
</dbReference>
<evidence type="ECO:0000256" key="7">
    <source>
        <dbReference type="ARBA" id="ARBA00022777"/>
    </source>
</evidence>
<evidence type="ECO:0000259" key="14">
    <source>
        <dbReference type="PROSITE" id="PS50113"/>
    </source>
</evidence>
<dbReference type="NCBIfam" id="TIGR00254">
    <property type="entry name" value="GGDEF"/>
    <property type="match status" value="1"/>
</dbReference>
<dbReference type="Gene3D" id="3.20.20.450">
    <property type="entry name" value="EAL domain"/>
    <property type="match status" value="1"/>
</dbReference>
<feature type="transmembrane region" description="Helical" evidence="12">
    <location>
        <begin position="172"/>
        <end position="189"/>
    </location>
</feature>
<evidence type="ECO:0000259" key="17">
    <source>
        <dbReference type="PROSITE" id="PS50887"/>
    </source>
</evidence>
<feature type="domain" description="EAL" evidence="15">
    <location>
        <begin position="728"/>
        <end position="990"/>
    </location>
</feature>
<name>A0A239B146_9BACT</name>
<dbReference type="InterPro" id="IPR035965">
    <property type="entry name" value="PAS-like_dom_sf"/>
</dbReference>
<dbReference type="Gene3D" id="3.30.450.20">
    <property type="entry name" value="PAS domain"/>
    <property type="match status" value="3"/>
</dbReference>
<dbReference type="InterPro" id="IPR029151">
    <property type="entry name" value="Sensor-like_sf"/>
</dbReference>
<keyword evidence="10" id="KW-0902">Two-component regulatory system</keyword>
<evidence type="ECO:0000256" key="10">
    <source>
        <dbReference type="ARBA" id="ARBA00023012"/>
    </source>
</evidence>
<dbReference type="InterPro" id="IPR001633">
    <property type="entry name" value="EAL_dom"/>
</dbReference>
<evidence type="ECO:0000256" key="8">
    <source>
        <dbReference type="ARBA" id="ARBA00022840"/>
    </source>
</evidence>
<dbReference type="SMART" id="SM00091">
    <property type="entry name" value="PAS"/>
    <property type="match status" value="2"/>
</dbReference>
<evidence type="ECO:0000313" key="19">
    <source>
        <dbReference type="Proteomes" id="UP000198324"/>
    </source>
</evidence>
<dbReference type="SMART" id="SM00052">
    <property type="entry name" value="EAL"/>
    <property type="match status" value="1"/>
</dbReference>
<dbReference type="InterPro" id="IPR052155">
    <property type="entry name" value="Biofilm_reg_signaling"/>
</dbReference>